<dbReference type="Proteomes" id="UP000237846">
    <property type="component" value="Unassembled WGS sequence"/>
</dbReference>
<feature type="domain" description="SseB protein N-terminal" evidence="1">
    <location>
        <begin position="9"/>
        <end position="119"/>
    </location>
</feature>
<gene>
    <name evidence="2" type="ORF">CLV72_110272</name>
</gene>
<dbReference type="InterPro" id="IPR009839">
    <property type="entry name" value="SseB_N"/>
</dbReference>
<keyword evidence="3" id="KW-1185">Reference proteome</keyword>
<evidence type="ECO:0000313" key="3">
    <source>
        <dbReference type="Proteomes" id="UP000237846"/>
    </source>
</evidence>
<reference evidence="2 3" key="1">
    <citation type="submission" date="2018-03" db="EMBL/GenBank/DDBJ databases">
        <title>Genomic Encyclopedia of Archaeal and Bacterial Type Strains, Phase II (KMG-II): from individual species to whole genera.</title>
        <authorList>
            <person name="Goeker M."/>
        </authorList>
    </citation>
    <scope>NUCLEOTIDE SEQUENCE [LARGE SCALE GENOMIC DNA]</scope>
    <source>
        <strain evidence="2 3">DSM 45601</strain>
    </source>
</reference>
<dbReference type="EMBL" id="PVZC01000010">
    <property type="protein sequence ID" value="PRX92510.1"/>
    <property type="molecule type" value="Genomic_DNA"/>
</dbReference>
<name>A0A2T0PUE3_9ACTN</name>
<dbReference type="Pfam" id="PF07179">
    <property type="entry name" value="SseB"/>
    <property type="match status" value="1"/>
</dbReference>
<evidence type="ECO:0000313" key="2">
    <source>
        <dbReference type="EMBL" id="PRX92510.1"/>
    </source>
</evidence>
<proteinExistence type="predicted"/>
<comment type="caution">
    <text evidence="2">The sequence shown here is derived from an EMBL/GenBank/DDBJ whole genome shotgun (WGS) entry which is preliminary data.</text>
</comment>
<organism evidence="2 3">
    <name type="scientific">Allonocardiopsis opalescens</name>
    <dbReference type="NCBI Taxonomy" id="1144618"/>
    <lineage>
        <taxon>Bacteria</taxon>
        <taxon>Bacillati</taxon>
        <taxon>Actinomycetota</taxon>
        <taxon>Actinomycetes</taxon>
        <taxon>Streptosporangiales</taxon>
        <taxon>Allonocardiopsis</taxon>
    </lineage>
</organism>
<dbReference type="AlphaFoldDB" id="A0A2T0PUE3"/>
<protein>
    <submittedName>
        <fullName evidence="2">Type III secretion system (T3SS) SseB-like protein</fullName>
    </submittedName>
</protein>
<sequence>MPFPANDVERALESALADASAPALSALLPALATAPLWLPLPADGDDGSEQVTLPTVEFDGTVFVPVFTSPEQLAEGSPGTPYALVRGFQLARLLDDGLGIALNPGARAATPLYPEGVRALAAAPVDEEALEDLAHFDPYADMVDPERELAAPEPAAVAGLRAAAVRGFAALPGVLAARDAWVAAGPGMPDGSLILGVTLAEGGEGAEEPVLAAVREAVGAARPDYPVDVAFLDPAAAGGCGAADCCGGDCGSLTVGDWMLANREPFYRR</sequence>
<evidence type="ECO:0000259" key="1">
    <source>
        <dbReference type="Pfam" id="PF07179"/>
    </source>
</evidence>
<dbReference type="RefSeq" id="WP_170141163.1">
    <property type="nucleotide sequence ID" value="NZ_PVZC01000010.1"/>
</dbReference>
<accession>A0A2T0PUE3</accession>